<evidence type="ECO:0000313" key="2">
    <source>
        <dbReference type="Proteomes" id="UP001164539"/>
    </source>
</evidence>
<comment type="caution">
    <text evidence="1">The sequence shown here is derived from an EMBL/GenBank/DDBJ whole genome shotgun (WGS) entry which is preliminary data.</text>
</comment>
<sequence length="267" mass="28737">MARTNKYTSINFNHVLEKSLSSGSAASNAGKSPKQPPSSSYSSITSPNSQTYAARTHGRMLVLTKLTPKPISITPPLSPSPSSSPQPQQPQAQTPDRGRTEPNSDHISLRPLGRTGTSSETFSPVLAQDRDKEVGSVGVGSPKPNKFVPPHLRPGFVGRKERPGPEVLRSKDSGQKHFGSPGRYGEDGRPKSGGYERTRRGGESDKGLMSRPRSSGNRPSSSGSCSQSSCRYINSTNYSCIVKNTSVSGTNSQQLRHHETIIEMCMN</sequence>
<reference evidence="1 2" key="1">
    <citation type="journal article" date="2023" name="Science">
        <title>Complex scaffold remodeling in plant triterpene biosynthesis.</title>
        <authorList>
            <person name="De La Pena R."/>
            <person name="Hodgson H."/>
            <person name="Liu J.C."/>
            <person name="Stephenson M.J."/>
            <person name="Martin A.C."/>
            <person name="Owen C."/>
            <person name="Harkess A."/>
            <person name="Leebens-Mack J."/>
            <person name="Jimenez L.E."/>
            <person name="Osbourn A."/>
            <person name="Sattely E.S."/>
        </authorList>
    </citation>
    <scope>NUCLEOTIDE SEQUENCE [LARGE SCALE GENOMIC DNA]</scope>
    <source>
        <strain evidence="2">cv. JPN11</strain>
        <tissue evidence="1">Leaf</tissue>
    </source>
</reference>
<accession>A0ACC1Z171</accession>
<dbReference type="Proteomes" id="UP001164539">
    <property type="component" value="Chromosome 1"/>
</dbReference>
<dbReference type="EMBL" id="CM051394">
    <property type="protein sequence ID" value="KAJ4729725.1"/>
    <property type="molecule type" value="Genomic_DNA"/>
</dbReference>
<name>A0ACC1Z171_MELAZ</name>
<proteinExistence type="predicted"/>
<gene>
    <name evidence="1" type="ORF">OWV82_002459</name>
</gene>
<protein>
    <submittedName>
        <fullName evidence="1">Proteophosphoglycan-related</fullName>
    </submittedName>
</protein>
<evidence type="ECO:0000313" key="1">
    <source>
        <dbReference type="EMBL" id="KAJ4729725.1"/>
    </source>
</evidence>
<keyword evidence="2" id="KW-1185">Reference proteome</keyword>
<organism evidence="1 2">
    <name type="scientific">Melia azedarach</name>
    <name type="common">Chinaberry tree</name>
    <dbReference type="NCBI Taxonomy" id="155640"/>
    <lineage>
        <taxon>Eukaryota</taxon>
        <taxon>Viridiplantae</taxon>
        <taxon>Streptophyta</taxon>
        <taxon>Embryophyta</taxon>
        <taxon>Tracheophyta</taxon>
        <taxon>Spermatophyta</taxon>
        <taxon>Magnoliopsida</taxon>
        <taxon>eudicotyledons</taxon>
        <taxon>Gunneridae</taxon>
        <taxon>Pentapetalae</taxon>
        <taxon>rosids</taxon>
        <taxon>malvids</taxon>
        <taxon>Sapindales</taxon>
        <taxon>Meliaceae</taxon>
        <taxon>Melia</taxon>
    </lineage>
</organism>